<evidence type="ECO:0000259" key="6">
    <source>
        <dbReference type="Pfam" id="PF00441"/>
    </source>
</evidence>
<dbReference type="EMBL" id="BAAALG010000010">
    <property type="protein sequence ID" value="GAA1104652.1"/>
    <property type="molecule type" value="Genomic_DNA"/>
</dbReference>
<keyword evidence="5" id="KW-0560">Oxidoreductase</keyword>
<gene>
    <name evidence="9" type="ORF">GCM10009668_24900</name>
</gene>
<evidence type="ECO:0000259" key="7">
    <source>
        <dbReference type="Pfam" id="PF02770"/>
    </source>
</evidence>
<feature type="domain" description="Acyl-CoA dehydrogenase/oxidase N-terminal" evidence="8">
    <location>
        <begin position="396"/>
        <end position="473"/>
    </location>
</feature>
<feature type="domain" description="Acyl-CoA dehydrogenase/oxidase C-terminal" evidence="6">
    <location>
        <begin position="202"/>
        <end position="324"/>
    </location>
</feature>
<comment type="caution">
    <text evidence="9">The sequence shown here is derived from an EMBL/GenBank/DDBJ whole genome shotgun (WGS) entry which is preliminary data.</text>
</comment>
<protein>
    <submittedName>
        <fullName evidence="9">Acyl-CoA dehydrogenase</fullName>
    </submittedName>
</protein>
<evidence type="ECO:0000256" key="1">
    <source>
        <dbReference type="ARBA" id="ARBA00001974"/>
    </source>
</evidence>
<dbReference type="Gene3D" id="1.20.140.10">
    <property type="entry name" value="Butyryl-CoA Dehydrogenase, subunit A, domain 3"/>
    <property type="match status" value="2"/>
</dbReference>
<dbReference type="Gene3D" id="2.40.110.10">
    <property type="entry name" value="Butyryl-CoA Dehydrogenase, subunit A, domain 2"/>
    <property type="match status" value="1"/>
</dbReference>
<dbReference type="Gene3D" id="1.10.540.10">
    <property type="entry name" value="Acyl-CoA dehydrogenase/oxidase, N-terminal domain"/>
    <property type="match status" value="2"/>
</dbReference>
<organism evidence="9 10">
    <name type="scientific">Nocardioides dubius</name>
    <dbReference type="NCBI Taxonomy" id="317019"/>
    <lineage>
        <taxon>Bacteria</taxon>
        <taxon>Bacillati</taxon>
        <taxon>Actinomycetota</taxon>
        <taxon>Actinomycetes</taxon>
        <taxon>Propionibacteriales</taxon>
        <taxon>Nocardioidaceae</taxon>
        <taxon>Nocardioides</taxon>
    </lineage>
</organism>
<keyword evidence="3" id="KW-0285">Flavoprotein</keyword>
<keyword evidence="10" id="KW-1185">Reference proteome</keyword>
<dbReference type="InterPro" id="IPR037069">
    <property type="entry name" value="AcylCoA_DH/ox_N_sf"/>
</dbReference>
<evidence type="ECO:0000256" key="2">
    <source>
        <dbReference type="ARBA" id="ARBA00009347"/>
    </source>
</evidence>
<feature type="domain" description="Acyl-CoA dehydrogenase/oxidase C-terminal" evidence="6">
    <location>
        <begin position="583"/>
        <end position="725"/>
    </location>
</feature>
<accession>A0ABN1TYD4</accession>
<dbReference type="InterPro" id="IPR052161">
    <property type="entry name" value="Mycobact_Acyl-CoA_DH"/>
</dbReference>
<dbReference type="InterPro" id="IPR046373">
    <property type="entry name" value="Acyl-CoA_Oxase/DH_mid-dom_sf"/>
</dbReference>
<feature type="domain" description="Acyl-CoA dehydrogenase/oxidase N-terminal" evidence="8">
    <location>
        <begin position="12"/>
        <end position="81"/>
    </location>
</feature>
<evidence type="ECO:0000259" key="8">
    <source>
        <dbReference type="Pfam" id="PF02771"/>
    </source>
</evidence>
<dbReference type="Pfam" id="PF02771">
    <property type="entry name" value="Acyl-CoA_dh_N"/>
    <property type="match status" value="2"/>
</dbReference>
<reference evidence="9 10" key="1">
    <citation type="journal article" date="2019" name="Int. J. Syst. Evol. Microbiol.">
        <title>The Global Catalogue of Microorganisms (GCM) 10K type strain sequencing project: providing services to taxonomists for standard genome sequencing and annotation.</title>
        <authorList>
            <consortium name="The Broad Institute Genomics Platform"/>
            <consortium name="The Broad Institute Genome Sequencing Center for Infectious Disease"/>
            <person name="Wu L."/>
            <person name="Ma J."/>
        </authorList>
    </citation>
    <scope>NUCLEOTIDE SEQUENCE [LARGE SCALE GENOMIC DNA]</scope>
    <source>
        <strain evidence="9 10">JCM 13008</strain>
    </source>
</reference>
<evidence type="ECO:0000256" key="3">
    <source>
        <dbReference type="ARBA" id="ARBA00022630"/>
    </source>
</evidence>
<dbReference type="Pfam" id="PF00441">
    <property type="entry name" value="Acyl-CoA_dh_1"/>
    <property type="match status" value="2"/>
</dbReference>
<dbReference type="Pfam" id="PF02770">
    <property type="entry name" value="Acyl-CoA_dh_M"/>
    <property type="match status" value="1"/>
</dbReference>
<feature type="domain" description="Acyl-CoA oxidase/dehydrogenase middle" evidence="7">
    <location>
        <begin position="477"/>
        <end position="571"/>
    </location>
</feature>
<evidence type="ECO:0000313" key="9">
    <source>
        <dbReference type="EMBL" id="GAA1104652.1"/>
    </source>
</evidence>
<keyword evidence="4" id="KW-0274">FAD</keyword>
<evidence type="ECO:0000256" key="5">
    <source>
        <dbReference type="ARBA" id="ARBA00023002"/>
    </source>
</evidence>
<dbReference type="SUPFAM" id="SSF56645">
    <property type="entry name" value="Acyl-CoA dehydrogenase NM domain-like"/>
    <property type="match status" value="2"/>
</dbReference>
<sequence>MPIALTADHRDLADVVAQLVARSADREVWPELVAAGLLGVHLPEESGGAGAGLMELAVIAESTAAGLLPGRWLPSVLASYALARLAPQHPALAELADGGSGALVLGGLVAEAGDGTVRLSGVSAPVLGLPGADHALVRAEGAEGAEWFLISGGALAAGVREEDGIDLTRPIGRLDGGALAPGSAQRVAAGECAEIELAVAALFAAEAAGLCGWAVRTGVEYAKTRVQFDRPIGSFQAIQHKAALMLVRSEVAATAAWDAARAEQQSPAQQRLAAAQATLNATHPAVEVALELVTLLGGIGFTWEHDAHRYWRRALSLSALAGTEAETAAWLGALALTEQRDFSFLDPEALPELRAEVGAVLDRVQALGIPATTSASRVTGEPDNDEAEASWQRVRPGAATDLLADAGLIAPHYPEPYGRGAGVQEQAVIADEFAKRGLRQPSTVIGEWALPTLLEHGTTEQQKRFVTPTLRGEIFWCQLFSEPGAGSDLASLRTKATKVEGGWRLQGQKVWTSGAHEAQWGICLARSDASAAKHRGISYFLVDLASPGVEVRPLKQATGRHEFNEVFLDDVFVPDECLVGEAGHGWRLAATTLANERLQMGGRLTHGGAHRLRAVIESSDHAASTDVALAALGRCTARENALSALNLRAILARLGGMEIGAEISVAKVFNASAQRAGTFDLLAVIGPAGALTAGGHAIDHLGLPAVLFGGGTTEIQLNVIAQRVLGLPREGR</sequence>
<evidence type="ECO:0000256" key="4">
    <source>
        <dbReference type="ARBA" id="ARBA00022827"/>
    </source>
</evidence>
<dbReference type="InterPro" id="IPR013786">
    <property type="entry name" value="AcylCoA_DH/ox_N"/>
</dbReference>
<dbReference type="InterPro" id="IPR006091">
    <property type="entry name" value="Acyl-CoA_Oxase/DH_mid-dom"/>
</dbReference>
<dbReference type="InterPro" id="IPR036250">
    <property type="entry name" value="AcylCo_DH-like_C"/>
</dbReference>
<dbReference type="PANTHER" id="PTHR43292:SF4">
    <property type="entry name" value="ACYL-COA DEHYDROGENASE FADE34"/>
    <property type="match status" value="1"/>
</dbReference>
<dbReference type="InterPro" id="IPR009075">
    <property type="entry name" value="AcylCo_DH/oxidase_C"/>
</dbReference>
<dbReference type="PANTHER" id="PTHR43292">
    <property type="entry name" value="ACYL-COA DEHYDROGENASE"/>
    <property type="match status" value="1"/>
</dbReference>
<comment type="similarity">
    <text evidence="2">Belongs to the acyl-CoA dehydrogenase family.</text>
</comment>
<dbReference type="Proteomes" id="UP001501581">
    <property type="component" value="Unassembled WGS sequence"/>
</dbReference>
<name>A0ABN1TYD4_9ACTN</name>
<dbReference type="RefSeq" id="WP_343994866.1">
    <property type="nucleotide sequence ID" value="NZ_BAAALG010000010.1"/>
</dbReference>
<proteinExistence type="inferred from homology"/>
<dbReference type="SUPFAM" id="SSF47203">
    <property type="entry name" value="Acyl-CoA dehydrogenase C-terminal domain-like"/>
    <property type="match status" value="2"/>
</dbReference>
<comment type="cofactor">
    <cofactor evidence="1">
        <name>FAD</name>
        <dbReference type="ChEBI" id="CHEBI:57692"/>
    </cofactor>
</comment>
<dbReference type="InterPro" id="IPR009100">
    <property type="entry name" value="AcylCoA_DH/oxidase_NM_dom_sf"/>
</dbReference>
<evidence type="ECO:0000313" key="10">
    <source>
        <dbReference type="Proteomes" id="UP001501581"/>
    </source>
</evidence>